<feature type="transmembrane region" description="Helical" evidence="2">
    <location>
        <begin position="240"/>
        <end position="264"/>
    </location>
</feature>
<evidence type="ECO:0008006" key="5">
    <source>
        <dbReference type="Google" id="ProtNLM"/>
    </source>
</evidence>
<sequence length="371" mass="39273">MAEMKAPGRTRGRLIGGVLLGLALGALSPYMLAFASLLFLAPVLTARLYAFAGVWPAVVSCLAQTGAAYAFFGPALAAVVLLLLVAPLLATLWLVQGGRSLADVLRLSIPIWMLCAALSVAAARWAAGTNLADYIANLLRGQIESMPSGMQDVFLSLIYGGETPAALNFLTYNLGFMDPTERARGIASLTEMVRNTLALYMTGMLLSSAALTALLCAAWPMRCLDREGRLEKGRWMPLSGWHLSGSLAVCAAVSFVAALIVSALSPVSQAQSVCVAVQMLAALAFRVQAVGSLERRLGAMGVRPGARAFLIVVLLLVAPLSELMVYYGMVSALFGPTHGAVTRYLEHRRRERGDGDEFPDDHDDGDAGAGN</sequence>
<keyword evidence="2" id="KW-0812">Transmembrane</keyword>
<evidence type="ECO:0000313" key="4">
    <source>
        <dbReference type="Proteomes" id="UP000824260"/>
    </source>
</evidence>
<dbReference type="AlphaFoldDB" id="A0A9D1CW50"/>
<dbReference type="Proteomes" id="UP000824260">
    <property type="component" value="Unassembled WGS sequence"/>
</dbReference>
<evidence type="ECO:0000256" key="2">
    <source>
        <dbReference type="SAM" id="Phobius"/>
    </source>
</evidence>
<feature type="transmembrane region" description="Helical" evidence="2">
    <location>
        <begin position="75"/>
        <end position="95"/>
    </location>
</feature>
<dbReference type="EMBL" id="DVFZ01000061">
    <property type="protein sequence ID" value="HIQ82702.1"/>
    <property type="molecule type" value="Genomic_DNA"/>
</dbReference>
<feature type="transmembrane region" description="Helical" evidence="2">
    <location>
        <begin position="14"/>
        <end position="41"/>
    </location>
</feature>
<feature type="transmembrane region" description="Helical" evidence="2">
    <location>
        <begin position="308"/>
        <end position="329"/>
    </location>
</feature>
<accession>A0A9D1CW50</accession>
<protein>
    <recommendedName>
        <fullName evidence="5">DUF2232 domain-containing protein</fullName>
    </recommendedName>
</protein>
<evidence type="ECO:0000256" key="1">
    <source>
        <dbReference type="SAM" id="MobiDB-lite"/>
    </source>
</evidence>
<keyword evidence="2" id="KW-1133">Transmembrane helix</keyword>
<gene>
    <name evidence="3" type="ORF">IAA52_06315</name>
</gene>
<feature type="transmembrane region" description="Helical" evidence="2">
    <location>
        <begin position="48"/>
        <end position="69"/>
    </location>
</feature>
<keyword evidence="2" id="KW-0472">Membrane</keyword>
<reference evidence="3" key="1">
    <citation type="submission" date="2020-10" db="EMBL/GenBank/DDBJ databases">
        <authorList>
            <person name="Gilroy R."/>
        </authorList>
    </citation>
    <scope>NUCLEOTIDE SEQUENCE</scope>
    <source>
        <strain evidence="3">ChiSjej6B24-2974</strain>
    </source>
</reference>
<organism evidence="3 4">
    <name type="scientific">Candidatus Pullichristensenella stercorigallinarum</name>
    <dbReference type="NCBI Taxonomy" id="2840909"/>
    <lineage>
        <taxon>Bacteria</taxon>
        <taxon>Bacillati</taxon>
        <taxon>Bacillota</taxon>
        <taxon>Clostridia</taxon>
        <taxon>Candidatus Pullichristensenella</taxon>
    </lineage>
</organism>
<evidence type="ECO:0000313" key="3">
    <source>
        <dbReference type="EMBL" id="HIQ82702.1"/>
    </source>
</evidence>
<feature type="region of interest" description="Disordered" evidence="1">
    <location>
        <begin position="350"/>
        <end position="371"/>
    </location>
</feature>
<proteinExistence type="predicted"/>
<feature type="compositionally biased region" description="Acidic residues" evidence="1">
    <location>
        <begin position="354"/>
        <end position="371"/>
    </location>
</feature>
<feature type="transmembrane region" description="Helical" evidence="2">
    <location>
        <begin position="197"/>
        <end position="219"/>
    </location>
</feature>
<name>A0A9D1CW50_9FIRM</name>
<feature type="transmembrane region" description="Helical" evidence="2">
    <location>
        <begin position="107"/>
        <end position="127"/>
    </location>
</feature>
<reference evidence="3" key="2">
    <citation type="journal article" date="2021" name="PeerJ">
        <title>Extensive microbial diversity within the chicken gut microbiome revealed by metagenomics and culture.</title>
        <authorList>
            <person name="Gilroy R."/>
            <person name="Ravi A."/>
            <person name="Getino M."/>
            <person name="Pursley I."/>
            <person name="Horton D.L."/>
            <person name="Alikhan N.F."/>
            <person name="Baker D."/>
            <person name="Gharbi K."/>
            <person name="Hall N."/>
            <person name="Watson M."/>
            <person name="Adriaenssens E.M."/>
            <person name="Foster-Nyarko E."/>
            <person name="Jarju S."/>
            <person name="Secka A."/>
            <person name="Antonio M."/>
            <person name="Oren A."/>
            <person name="Chaudhuri R.R."/>
            <person name="La Ragione R."/>
            <person name="Hildebrand F."/>
            <person name="Pallen M.J."/>
        </authorList>
    </citation>
    <scope>NUCLEOTIDE SEQUENCE</scope>
    <source>
        <strain evidence="3">ChiSjej6B24-2974</strain>
    </source>
</reference>
<comment type="caution">
    <text evidence="3">The sequence shown here is derived from an EMBL/GenBank/DDBJ whole genome shotgun (WGS) entry which is preliminary data.</text>
</comment>